<reference evidence="1" key="1">
    <citation type="submission" date="2022-07" db="EMBL/GenBank/DDBJ databases">
        <title>Phylogenomic reconstructions and comparative analyses of Kickxellomycotina fungi.</title>
        <authorList>
            <person name="Reynolds N.K."/>
            <person name="Stajich J.E."/>
            <person name="Barry K."/>
            <person name="Grigoriev I.V."/>
            <person name="Crous P."/>
            <person name="Smith M.E."/>
        </authorList>
    </citation>
    <scope>NUCLEOTIDE SEQUENCE</scope>
    <source>
        <strain evidence="1">Benny 63K</strain>
    </source>
</reference>
<proteinExistence type="predicted"/>
<dbReference type="EMBL" id="JANBPG010001041">
    <property type="protein sequence ID" value="KAJ1892156.1"/>
    <property type="molecule type" value="Genomic_DNA"/>
</dbReference>
<sequence length="157" mass="17470">MSDTQGTPRYRVDIDALFADYVKDAQVESGLSSSEISRRLFVKAAALAAENSDLQITFIECRPREHLVKSVGVEPIVDHSGLDRISIKYVTSLDMFRALFAAWHCGAERQTRTYSESDFLIWNATPESNGSLAVTDAVWAPDYMLIDGFDAVADESR</sequence>
<evidence type="ECO:0000313" key="1">
    <source>
        <dbReference type="EMBL" id="KAJ1892156.1"/>
    </source>
</evidence>
<name>A0ACC1IC86_9FUNG</name>
<gene>
    <name evidence="1" type="ORF">LPJ66_006509</name>
</gene>
<organism evidence="1 2">
    <name type="scientific">Kickxella alabastrina</name>
    <dbReference type="NCBI Taxonomy" id="61397"/>
    <lineage>
        <taxon>Eukaryota</taxon>
        <taxon>Fungi</taxon>
        <taxon>Fungi incertae sedis</taxon>
        <taxon>Zoopagomycota</taxon>
        <taxon>Kickxellomycotina</taxon>
        <taxon>Kickxellomycetes</taxon>
        <taxon>Kickxellales</taxon>
        <taxon>Kickxellaceae</taxon>
        <taxon>Kickxella</taxon>
    </lineage>
</organism>
<comment type="caution">
    <text evidence="1">The sequence shown here is derived from an EMBL/GenBank/DDBJ whole genome shotgun (WGS) entry which is preliminary data.</text>
</comment>
<keyword evidence="2" id="KW-1185">Reference proteome</keyword>
<dbReference type="Proteomes" id="UP001150581">
    <property type="component" value="Unassembled WGS sequence"/>
</dbReference>
<accession>A0ACC1IC86</accession>
<evidence type="ECO:0000313" key="2">
    <source>
        <dbReference type="Proteomes" id="UP001150581"/>
    </source>
</evidence>
<protein>
    <submittedName>
        <fullName evidence="1">Uncharacterized protein</fullName>
    </submittedName>
</protein>